<keyword evidence="2" id="KW-1185">Reference proteome</keyword>
<dbReference type="RefSeq" id="WP_183896926.1">
    <property type="nucleotide sequence ID" value="NZ_JACIDV010000008.1"/>
</dbReference>
<evidence type="ECO:0000313" key="2">
    <source>
        <dbReference type="Proteomes" id="UP000565286"/>
    </source>
</evidence>
<sequence>MTKTVVAFGDPKAQKKWSGGLFIDITKKSYFDRKFIGTSDEYAIQRLTDLESEAGDTITYDLSVQLRNKPTYGDARLEGKEESLRFASDQLKIDQMRHGVSAGGKMSRKRTAHNMRQIGKNRLSDYWSKFNDQMVFIYLSGSRGINEDFIETVEWTGHAENPIEAPDNDHILYGGDANSKATIDATDIMSRSLIERAQVKARMMSAKDPKNANMMPIQINGEAHYVMVMSPYQEHDLRTNDAGGWLEIQKAAATAEGKANPIFKGGLGMINNTVLHSHEWAIRFKDYGADQNVQAGRALFMGRQAGVIAFGSAGGFRYTWTEETKDHGNEPVVASGVIAGVKKTRFNGRDYGVISVDTAAKDPNNAA</sequence>
<name>A0A7W6G2G1_9HYPH</name>
<dbReference type="Proteomes" id="UP000565286">
    <property type="component" value="Unassembled WGS sequence"/>
</dbReference>
<comment type="caution">
    <text evidence="1">The sequence shown here is derived from an EMBL/GenBank/DDBJ whole genome shotgun (WGS) entry which is preliminary data.</text>
</comment>
<organism evidence="1 2">
    <name type="scientific">Rhizobium skierniewicense</name>
    <dbReference type="NCBI Taxonomy" id="984260"/>
    <lineage>
        <taxon>Bacteria</taxon>
        <taxon>Pseudomonadati</taxon>
        <taxon>Pseudomonadota</taxon>
        <taxon>Alphaproteobacteria</taxon>
        <taxon>Hyphomicrobiales</taxon>
        <taxon>Rhizobiaceae</taxon>
        <taxon>Rhizobium/Agrobacterium group</taxon>
        <taxon>Rhizobium</taxon>
    </lineage>
</organism>
<protein>
    <submittedName>
        <fullName evidence="1">N4-gp56 family major capsid protein</fullName>
    </submittedName>
</protein>
<dbReference type="NCBIfam" id="TIGR04387">
    <property type="entry name" value="capsid_maj_N4"/>
    <property type="match status" value="1"/>
</dbReference>
<reference evidence="1 2" key="1">
    <citation type="submission" date="2020-08" db="EMBL/GenBank/DDBJ databases">
        <title>Genomic Encyclopedia of Type Strains, Phase IV (KMG-IV): sequencing the most valuable type-strain genomes for metagenomic binning, comparative biology and taxonomic classification.</title>
        <authorList>
            <person name="Goeker M."/>
        </authorList>
    </citation>
    <scope>NUCLEOTIDE SEQUENCE [LARGE SCALE GENOMIC DNA]</scope>
    <source>
        <strain evidence="1 2">DSM 26438</strain>
    </source>
</reference>
<dbReference type="Pfam" id="PF13252">
    <property type="entry name" value="Phage_capsid_3"/>
    <property type="match status" value="1"/>
</dbReference>
<dbReference type="InterPro" id="IPR025267">
    <property type="entry name" value="ORF017-like"/>
</dbReference>
<gene>
    <name evidence="1" type="ORF">GGQ73_003007</name>
</gene>
<proteinExistence type="predicted"/>
<evidence type="ECO:0000313" key="1">
    <source>
        <dbReference type="EMBL" id="MBB3947043.1"/>
    </source>
</evidence>
<dbReference type="AlphaFoldDB" id="A0A7W6G2G1"/>
<accession>A0A7W6G2G1</accession>
<dbReference type="EMBL" id="JACIDV010000008">
    <property type="protein sequence ID" value="MBB3947043.1"/>
    <property type="molecule type" value="Genomic_DNA"/>
</dbReference>